<proteinExistence type="predicted"/>
<name>A0A2S5D0P5_LYSSH</name>
<keyword evidence="4" id="KW-1185">Reference proteome</keyword>
<reference evidence="3 5" key="2">
    <citation type="submission" date="2018-06" db="EMBL/GenBank/DDBJ databases">
        <authorList>
            <consortium name="Pathogen Informatics"/>
            <person name="Doyle S."/>
        </authorList>
    </citation>
    <scope>NUCLEOTIDE SEQUENCE [LARGE SCALE GENOMIC DNA]</scope>
    <source>
        <strain evidence="3 5">NCTC10338</strain>
    </source>
</reference>
<dbReference type="RefSeq" id="WP_255313812.1">
    <property type="nucleotide sequence ID" value="NZ_BJNS01000037.1"/>
</dbReference>
<evidence type="ECO:0000256" key="1">
    <source>
        <dbReference type="SAM" id="Phobius"/>
    </source>
</evidence>
<organism evidence="2 4">
    <name type="scientific">Lysinibacillus sphaericus</name>
    <name type="common">Bacillus sphaericus</name>
    <dbReference type="NCBI Taxonomy" id="1421"/>
    <lineage>
        <taxon>Bacteria</taxon>
        <taxon>Bacillati</taxon>
        <taxon>Bacillota</taxon>
        <taxon>Bacilli</taxon>
        <taxon>Bacillales</taxon>
        <taxon>Bacillaceae</taxon>
        <taxon>Lysinibacillus</taxon>
    </lineage>
</organism>
<keyword evidence="1" id="KW-1133">Transmembrane helix</keyword>
<reference evidence="2 4" key="1">
    <citation type="submission" date="2017-11" db="EMBL/GenBank/DDBJ databases">
        <title>Genome sequence of Lysinibacillus sphaericus, a lignin-degrading bacteria isolated from municipal solid waste soil.</title>
        <authorList>
            <person name="Persinoti G.F."/>
            <person name="Paixao D.A."/>
            <person name="Bugg T.D."/>
            <person name="Squina F.M."/>
        </authorList>
    </citation>
    <scope>NUCLEOTIDE SEQUENCE [LARGE SCALE GENOMIC DNA]</scope>
    <source>
        <strain evidence="2 4">A1</strain>
    </source>
</reference>
<evidence type="ECO:0000313" key="4">
    <source>
        <dbReference type="Proteomes" id="UP000237319"/>
    </source>
</evidence>
<dbReference type="AlphaFoldDB" id="A0A2S5D0P5"/>
<comment type="caution">
    <text evidence="2">The sequence shown here is derived from an EMBL/GenBank/DDBJ whole genome shotgun (WGS) entry which is preliminary data.</text>
</comment>
<evidence type="ECO:0000313" key="5">
    <source>
        <dbReference type="Proteomes" id="UP000255295"/>
    </source>
</evidence>
<evidence type="ECO:0000313" key="3">
    <source>
        <dbReference type="EMBL" id="SUV17037.1"/>
    </source>
</evidence>
<keyword evidence="1" id="KW-0472">Membrane</keyword>
<accession>A0A2S5D0P5</accession>
<dbReference type="GeneID" id="93257911"/>
<sequence>MDSSAIFTISIAIAAFFITGINEKKIKKLEKRVEELERNKEF</sequence>
<dbReference type="Proteomes" id="UP000237319">
    <property type="component" value="Unassembled WGS sequence"/>
</dbReference>
<dbReference type="EMBL" id="PGLV01000001">
    <property type="protein sequence ID" value="POZ56643.1"/>
    <property type="molecule type" value="Genomic_DNA"/>
</dbReference>
<gene>
    <name evidence="2" type="ORF">LYSIN_01426</name>
    <name evidence="3" type="ORF">NCTC10338_02124</name>
</gene>
<dbReference type="EMBL" id="UFSZ01000001">
    <property type="protein sequence ID" value="SUV17037.1"/>
    <property type="molecule type" value="Genomic_DNA"/>
</dbReference>
<feature type="transmembrane region" description="Helical" evidence="1">
    <location>
        <begin position="6"/>
        <end position="22"/>
    </location>
</feature>
<dbReference type="Proteomes" id="UP000255295">
    <property type="component" value="Unassembled WGS sequence"/>
</dbReference>
<evidence type="ECO:0000313" key="2">
    <source>
        <dbReference type="EMBL" id="POZ56643.1"/>
    </source>
</evidence>
<protein>
    <submittedName>
        <fullName evidence="2">Uncharacterized protein</fullName>
    </submittedName>
</protein>
<keyword evidence="1" id="KW-0812">Transmembrane</keyword>